<dbReference type="RefSeq" id="XP_014159481.1">
    <property type="nucleotide sequence ID" value="XM_014304006.1"/>
</dbReference>
<name>A0A0L0G9K6_9EUKA</name>
<evidence type="ECO:0000256" key="5">
    <source>
        <dbReference type="SAM" id="Coils"/>
    </source>
</evidence>
<comment type="subcellular location">
    <subcellularLocation>
        <location evidence="1">Membrane</location>
    </subcellularLocation>
</comment>
<dbReference type="Gene3D" id="2.60.120.260">
    <property type="entry name" value="Galactose-binding domain-like"/>
    <property type="match status" value="1"/>
</dbReference>
<dbReference type="PANTHER" id="PTHR12911">
    <property type="entry name" value="SAD1/UNC-84-LIKE PROTEIN-RELATED"/>
    <property type="match status" value="1"/>
</dbReference>
<dbReference type="Proteomes" id="UP000054560">
    <property type="component" value="Unassembled WGS sequence"/>
</dbReference>
<evidence type="ECO:0000256" key="1">
    <source>
        <dbReference type="ARBA" id="ARBA00004370"/>
    </source>
</evidence>
<dbReference type="GeneID" id="25902740"/>
<feature type="compositionally biased region" description="Polar residues" evidence="6">
    <location>
        <begin position="377"/>
        <end position="386"/>
    </location>
</feature>
<feature type="region of interest" description="Disordered" evidence="6">
    <location>
        <begin position="351"/>
        <end position="386"/>
    </location>
</feature>
<protein>
    <recommendedName>
        <fullName evidence="7">SUN domain-containing protein</fullName>
    </recommendedName>
</protein>
<dbReference type="GO" id="GO:0043495">
    <property type="term" value="F:protein-membrane adaptor activity"/>
    <property type="evidence" value="ECO:0007669"/>
    <property type="project" value="TreeGrafter"/>
</dbReference>
<dbReference type="GO" id="GO:0034993">
    <property type="term" value="C:meiotic nuclear membrane microtubule tethering complex"/>
    <property type="evidence" value="ECO:0007669"/>
    <property type="project" value="TreeGrafter"/>
</dbReference>
<evidence type="ECO:0000256" key="4">
    <source>
        <dbReference type="ARBA" id="ARBA00023136"/>
    </source>
</evidence>
<keyword evidence="3" id="KW-1133">Transmembrane helix</keyword>
<dbReference type="EMBL" id="KQ241694">
    <property type="protein sequence ID" value="KNC85579.1"/>
    <property type="molecule type" value="Genomic_DNA"/>
</dbReference>
<dbReference type="PROSITE" id="PS51469">
    <property type="entry name" value="SUN"/>
    <property type="match status" value="1"/>
</dbReference>
<dbReference type="AlphaFoldDB" id="A0A0L0G9K6"/>
<organism evidence="8 9">
    <name type="scientific">Sphaeroforma arctica JP610</name>
    <dbReference type="NCBI Taxonomy" id="667725"/>
    <lineage>
        <taxon>Eukaryota</taxon>
        <taxon>Ichthyosporea</taxon>
        <taxon>Ichthyophonida</taxon>
        <taxon>Sphaeroforma</taxon>
    </lineage>
</organism>
<keyword evidence="5" id="KW-0175">Coiled coil</keyword>
<dbReference type="STRING" id="667725.A0A0L0G9K6"/>
<feature type="coiled-coil region" evidence="5">
    <location>
        <begin position="492"/>
        <end position="561"/>
    </location>
</feature>
<keyword evidence="2" id="KW-0812">Transmembrane</keyword>
<feature type="domain" description="SUN" evidence="7">
    <location>
        <begin position="622"/>
        <end position="794"/>
    </location>
</feature>
<dbReference type="PANTHER" id="PTHR12911:SF8">
    <property type="entry name" value="KLAROID PROTEIN-RELATED"/>
    <property type="match status" value="1"/>
</dbReference>
<evidence type="ECO:0000256" key="2">
    <source>
        <dbReference type="ARBA" id="ARBA00022692"/>
    </source>
</evidence>
<dbReference type="eggNOG" id="KOG2687">
    <property type="taxonomic scope" value="Eukaryota"/>
</dbReference>
<proteinExistence type="predicted"/>
<evidence type="ECO:0000256" key="3">
    <source>
        <dbReference type="ARBA" id="ARBA00022989"/>
    </source>
</evidence>
<feature type="region of interest" description="Disordered" evidence="6">
    <location>
        <begin position="250"/>
        <end position="291"/>
    </location>
</feature>
<sequence>MDIFSHLIPSAAKNSPNIPGISPIVSSNAAGGAQENGRGGHANGPNLYRGLSTSTGYTGVQPTRMVFGESHRDLPAKGARAGLDSGSMHMLGNANRNKLTGTSGNAFGGSNQGKQLLGTAQLADTDRHIFRGAQNGDGVAMRPTSGHSDEFIDRLGKSGRQREGSMAPSGLYTRTQPVASVHKPGTHIIHAKAQKNPTPPGGSDGDGDEEELSWVARAQHRLGKADVTILAKGWLHSIYSLVGIAPKAPAARTQIHTTTAPNPPRRERERRSMTPSRIQQVGRGNTRGEGNRTPAVRLNWLTNVWNTPLLDMLMKLCMTLALASAIYNNEDVIKKTGEMAAQLHASVIGGERAVSPGGQDTVSSSKGHAISPAEETTGLSQPSVVPTVSRGASEADVHQWVAQHTAKLFDEYKDQVASPSLKALSNDISTVKTAALANKNALKAQQDHLESLQQTVEQEKSNATVAFKSDLDRHAKTINESMFGFHAKLERISTIQNQFEELKSSNENRNNEDLRHLEALEARMAKLEARNKELQESSAKLQKTSAELQATSAKLEESVDRSLNQSGVLASAKDQEEIDTKLSGLANGVATLQKDMRILRDEMAAAKTSEASVEKIVGEIIKRHDVERLGLPDYALENLGGSIMRRLSSLSYGMNKLTWFFNMHQGKDPSEILKVDVTSGNCWAFHGSDGYVTIQLSEPIKPSAITIDHIPFALRRHNTAPKDFVISTLQGLDDDVGTEAGRFQYQFTADAEPVQTFELTDTNATQLIKVHVTSNWGYPEYTTLYRVRVHGSPAELPVITNETPTTTEWLYSAVGSLTQRYLGQGQ</sequence>
<dbReference type="InterPro" id="IPR012919">
    <property type="entry name" value="SUN_dom"/>
</dbReference>
<dbReference type="InterPro" id="IPR045119">
    <property type="entry name" value="SUN1-5"/>
</dbReference>
<reference evidence="8 9" key="1">
    <citation type="submission" date="2011-02" db="EMBL/GenBank/DDBJ databases">
        <title>The Genome Sequence of Sphaeroforma arctica JP610.</title>
        <authorList>
            <consortium name="The Broad Institute Genome Sequencing Platform"/>
            <person name="Russ C."/>
            <person name="Cuomo C."/>
            <person name="Young S.K."/>
            <person name="Zeng Q."/>
            <person name="Gargeya S."/>
            <person name="Alvarado L."/>
            <person name="Berlin A."/>
            <person name="Chapman S.B."/>
            <person name="Chen Z."/>
            <person name="Freedman E."/>
            <person name="Gellesch M."/>
            <person name="Goldberg J."/>
            <person name="Griggs A."/>
            <person name="Gujja S."/>
            <person name="Heilman E."/>
            <person name="Heiman D."/>
            <person name="Howarth C."/>
            <person name="Mehta T."/>
            <person name="Neiman D."/>
            <person name="Pearson M."/>
            <person name="Roberts A."/>
            <person name="Saif S."/>
            <person name="Shea T."/>
            <person name="Shenoy N."/>
            <person name="Sisk P."/>
            <person name="Stolte C."/>
            <person name="Sykes S."/>
            <person name="White J."/>
            <person name="Yandava C."/>
            <person name="Burger G."/>
            <person name="Gray M.W."/>
            <person name="Holland P.W.H."/>
            <person name="King N."/>
            <person name="Lang F.B.F."/>
            <person name="Roger A.J."/>
            <person name="Ruiz-Trillo I."/>
            <person name="Haas B."/>
            <person name="Nusbaum C."/>
            <person name="Birren B."/>
        </authorList>
    </citation>
    <scope>NUCLEOTIDE SEQUENCE [LARGE SCALE GENOMIC DNA]</scope>
    <source>
        <strain evidence="8 9">JP610</strain>
    </source>
</reference>
<keyword evidence="9" id="KW-1185">Reference proteome</keyword>
<accession>A0A0L0G9K6</accession>
<evidence type="ECO:0000259" key="7">
    <source>
        <dbReference type="PROSITE" id="PS51469"/>
    </source>
</evidence>
<gene>
    <name evidence="8" type="ORF">SARC_02236</name>
</gene>
<evidence type="ECO:0000313" key="9">
    <source>
        <dbReference type="Proteomes" id="UP000054560"/>
    </source>
</evidence>
<dbReference type="Pfam" id="PF07738">
    <property type="entry name" value="Sad1_UNC"/>
    <property type="match status" value="1"/>
</dbReference>
<evidence type="ECO:0000313" key="8">
    <source>
        <dbReference type="EMBL" id="KNC85579.1"/>
    </source>
</evidence>
<dbReference type="OrthoDB" id="342281at2759"/>
<keyword evidence="4" id="KW-0472">Membrane</keyword>
<evidence type="ECO:0000256" key="6">
    <source>
        <dbReference type="SAM" id="MobiDB-lite"/>
    </source>
</evidence>